<feature type="region of interest" description="Disordered" evidence="7">
    <location>
        <begin position="166"/>
        <end position="197"/>
    </location>
</feature>
<dbReference type="OrthoDB" id="1935146at2759"/>
<dbReference type="EMBL" id="JAEUBF010000443">
    <property type="protein sequence ID" value="KAH3678474.1"/>
    <property type="molecule type" value="Genomic_DNA"/>
</dbReference>
<dbReference type="GO" id="GO:0032040">
    <property type="term" value="C:small-subunit processome"/>
    <property type="evidence" value="ECO:0007669"/>
    <property type="project" value="TreeGrafter"/>
</dbReference>
<dbReference type="Pfam" id="PF00400">
    <property type="entry name" value="WD40"/>
    <property type="match status" value="1"/>
</dbReference>
<dbReference type="AlphaFoldDB" id="A0A9P8PW55"/>
<comment type="subcellular location">
    <subcellularLocation>
        <location evidence="1">Nucleus</location>
        <location evidence="1">Nucleolus</location>
    </subcellularLocation>
</comment>
<feature type="region of interest" description="Disordered" evidence="7">
    <location>
        <begin position="83"/>
        <end position="116"/>
    </location>
</feature>
<evidence type="ECO:0000313" key="9">
    <source>
        <dbReference type="Proteomes" id="UP000769528"/>
    </source>
</evidence>
<dbReference type="PANTHER" id="PTHR18359:SF0">
    <property type="entry name" value="U3 SMALL NUCLEOLAR RNA-ASSOCIATED PROTEIN 18 HOMOLOG"/>
    <property type="match status" value="1"/>
</dbReference>
<organism evidence="8 9">
    <name type="scientific">Wickerhamomyces mucosus</name>
    <dbReference type="NCBI Taxonomy" id="1378264"/>
    <lineage>
        <taxon>Eukaryota</taxon>
        <taxon>Fungi</taxon>
        <taxon>Dikarya</taxon>
        <taxon>Ascomycota</taxon>
        <taxon>Saccharomycotina</taxon>
        <taxon>Saccharomycetes</taxon>
        <taxon>Phaffomycetales</taxon>
        <taxon>Wickerhamomycetaceae</taxon>
        <taxon>Wickerhamomyces</taxon>
    </lineage>
</organism>
<dbReference type="SUPFAM" id="SSF50978">
    <property type="entry name" value="WD40 repeat-like"/>
    <property type="match status" value="1"/>
</dbReference>
<evidence type="ECO:0000313" key="8">
    <source>
        <dbReference type="EMBL" id="KAH3678474.1"/>
    </source>
</evidence>
<evidence type="ECO:0000256" key="2">
    <source>
        <dbReference type="ARBA" id="ARBA00022552"/>
    </source>
</evidence>
<evidence type="ECO:0000256" key="4">
    <source>
        <dbReference type="ARBA" id="ARBA00022737"/>
    </source>
</evidence>
<accession>A0A9P8PW55</accession>
<reference evidence="8" key="2">
    <citation type="submission" date="2021-01" db="EMBL/GenBank/DDBJ databases">
        <authorList>
            <person name="Schikora-Tamarit M.A."/>
        </authorList>
    </citation>
    <scope>NUCLEOTIDE SEQUENCE</scope>
    <source>
        <strain evidence="8">CBS6341</strain>
    </source>
</reference>
<evidence type="ECO:0000256" key="5">
    <source>
        <dbReference type="ARBA" id="ARBA00023242"/>
    </source>
</evidence>
<comment type="similarity">
    <text evidence="6">Belongs to the WD repeat UTP18 family.</text>
</comment>
<dbReference type="GO" id="GO:0034388">
    <property type="term" value="C:Pwp2p-containing subcomplex of 90S preribosome"/>
    <property type="evidence" value="ECO:0007669"/>
    <property type="project" value="TreeGrafter"/>
</dbReference>
<feature type="compositionally biased region" description="Acidic residues" evidence="7">
    <location>
        <begin position="173"/>
        <end position="194"/>
    </location>
</feature>
<dbReference type="InterPro" id="IPR015943">
    <property type="entry name" value="WD40/YVTN_repeat-like_dom_sf"/>
</dbReference>
<dbReference type="SMART" id="SM00320">
    <property type="entry name" value="WD40"/>
    <property type="match status" value="5"/>
</dbReference>
<dbReference type="InterPro" id="IPR001680">
    <property type="entry name" value="WD40_rpt"/>
</dbReference>
<feature type="compositionally biased region" description="Acidic residues" evidence="7">
    <location>
        <begin position="94"/>
        <end position="116"/>
    </location>
</feature>
<dbReference type="Gene3D" id="2.130.10.10">
    <property type="entry name" value="YVTN repeat-like/Quinoprotein amine dehydrogenase"/>
    <property type="match status" value="1"/>
</dbReference>
<proteinExistence type="inferred from homology"/>
<dbReference type="InterPro" id="IPR036322">
    <property type="entry name" value="WD40_repeat_dom_sf"/>
</dbReference>
<protein>
    <submittedName>
        <fullName evidence="8">Uncharacterized protein</fullName>
    </submittedName>
</protein>
<sequence>MSSNEVIKDDIVIPPKDDEELELEKLVFGDLKGFENNLKQIDNIYDEDYSFDDDSDNNNNNNSEDENDDQLENIQDDQLFFVDDGDKDQNMDNNEGDISDSDSNSDSDSSSDSDVWIDSEDENINISLLNSDKLKKLRHIETDSIINGKQYIQRLRSQFEKIYPRPNWADINQSDEETNSDDEKDEILTDDENEGNSTVELGDIKALTKILQSNTKILNQNQSRLLPPTKIDIIRLKDANQKFYSKSAIQTLSFHPTHPLLLTSGYDRSIRIYHIDGKNNNVVSTIHFKDSPIQTAQFNPNFEINKIFAGGRRRYMYSWDLSNGGIEKISRLYGHESTQKSFENFKISPGGNFIGLIGNSGWINILSSITSQWLKGFKIEGTIVDFDWSINEDFIVVINSIGEVWEFDLNDRQKIIKWKDETGVGITKIKLGGKNNKYCAIGSESGIVNIYNRLSNIKKPIGTLDQLITSISSLEFNNDGQILSIASRAKKDSLRLVHLPSCKVFQNWPTSGTPLGKVTAVKFSPNSEMVCIANEAGKARLWRLNHY</sequence>
<dbReference type="PANTHER" id="PTHR18359">
    <property type="entry name" value="WD-REPEAT PROTEIN-RELATED"/>
    <property type="match status" value="1"/>
</dbReference>
<comment type="caution">
    <text evidence="8">The sequence shown here is derived from an EMBL/GenBank/DDBJ whole genome shotgun (WGS) entry which is preliminary data.</text>
</comment>
<dbReference type="GO" id="GO:0006364">
    <property type="term" value="P:rRNA processing"/>
    <property type="evidence" value="ECO:0007669"/>
    <property type="project" value="UniProtKB-KW"/>
</dbReference>
<name>A0A9P8PW55_9ASCO</name>
<keyword evidence="2" id="KW-0698">rRNA processing</keyword>
<keyword evidence="5" id="KW-0539">Nucleus</keyword>
<evidence type="ECO:0000256" key="3">
    <source>
        <dbReference type="ARBA" id="ARBA00022574"/>
    </source>
</evidence>
<gene>
    <name evidence="8" type="ORF">WICMUC_001491</name>
</gene>
<feature type="compositionally biased region" description="Acidic residues" evidence="7">
    <location>
        <begin position="45"/>
        <end position="56"/>
    </location>
</feature>
<keyword evidence="3" id="KW-0853">WD repeat</keyword>
<dbReference type="InterPro" id="IPR045161">
    <property type="entry name" value="Utp18"/>
</dbReference>
<feature type="region of interest" description="Disordered" evidence="7">
    <location>
        <begin position="45"/>
        <end position="70"/>
    </location>
</feature>
<keyword evidence="4" id="KW-0677">Repeat</keyword>
<evidence type="ECO:0000256" key="1">
    <source>
        <dbReference type="ARBA" id="ARBA00004604"/>
    </source>
</evidence>
<reference evidence="8" key="1">
    <citation type="journal article" date="2021" name="Open Biol.">
        <title>Shared evolutionary footprints suggest mitochondrial oxidative damage underlies multiple complex I losses in fungi.</title>
        <authorList>
            <person name="Schikora-Tamarit M.A."/>
            <person name="Marcet-Houben M."/>
            <person name="Nosek J."/>
            <person name="Gabaldon T."/>
        </authorList>
    </citation>
    <scope>NUCLEOTIDE SEQUENCE</scope>
    <source>
        <strain evidence="8">CBS6341</strain>
    </source>
</reference>
<evidence type="ECO:0000256" key="7">
    <source>
        <dbReference type="SAM" id="MobiDB-lite"/>
    </source>
</evidence>
<keyword evidence="9" id="KW-1185">Reference proteome</keyword>
<evidence type="ECO:0000256" key="6">
    <source>
        <dbReference type="ARBA" id="ARBA00025767"/>
    </source>
</evidence>
<dbReference type="Proteomes" id="UP000769528">
    <property type="component" value="Unassembled WGS sequence"/>
</dbReference>